<evidence type="ECO:0000313" key="2">
    <source>
        <dbReference type="Proteomes" id="UP000266723"/>
    </source>
</evidence>
<reference evidence="1 2" key="1">
    <citation type="journal article" date="2020" name="BMC Genomics">
        <title>Intraspecific diversification of the crop wild relative Brassica cretica Lam. using demographic model selection.</title>
        <authorList>
            <person name="Kioukis A."/>
            <person name="Michalopoulou V.A."/>
            <person name="Briers L."/>
            <person name="Pirintsos S."/>
            <person name="Studholme D.J."/>
            <person name="Pavlidis P."/>
            <person name="Sarris P.F."/>
        </authorList>
    </citation>
    <scope>NUCLEOTIDE SEQUENCE [LARGE SCALE GENOMIC DNA]</scope>
    <source>
        <strain evidence="2">cv. PFS-1207/04</strain>
    </source>
</reference>
<keyword evidence="2" id="KW-1185">Reference proteome</keyword>
<proteinExistence type="predicted"/>
<dbReference type="Proteomes" id="UP000266723">
    <property type="component" value="Unassembled WGS sequence"/>
</dbReference>
<sequence>MQACSSEPEAETEGLPGEVSGIASRSSILKQRSHVDKHVLIMERSIIFSCWVSFWAEC</sequence>
<protein>
    <submittedName>
        <fullName evidence="1">Uncharacterized protein</fullName>
    </submittedName>
</protein>
<gene>
    <name evidence="1" type="ORF">DY000_02001004</name>
</gene>
<organism evidence="1 2">
    <name type="scientific">Brassica cretica</name>
    <name type="common">Mustard</name>
    <dbReference type="NCBI Taxonomy" id="69181"/>
    <lineage>
        <taxon>Eukaryota</taxon>
        <taxon>Viridiplantae</taxon>
        <taxon>Streptophyta</taxon>
        <taxon>Embryophyta</taxon>
        <taxon>Tracheophyta</taxon>
        <taxon>Spermatophyta</taxon>
        <taxon>Magnoliopsida</taxon>
        <taxon>eudicotyledons</taxon>
        <taxon>Gunneridae</taxon>
        <taxon>Pentapetalae</taxon>
        <taxon>rosids</taxon>
        <taxon>malvids</taxon>
        <taxon>Brassicales</taxon>
        <taxon>Brassicaceae</taxon>
        <taxon>Brassiceae</taxon>
        <taxon>Brassica</taxon>
    </lineage>
</organism>
<name>A0ABQ7C1K3_BRACR</name>
<dbReference type="EMBL" id="QGKV02000832">
    <property type="protein sequence ID" value="KAF3545550.1"/>
    <property type="molecule type" value="Genomic_DNA"/>
</dbReference>
<comment type="caution">
    <text evidence="1">The sequence shown here is derived from an EMBL/GenBank/DDBJ whole genome shotgun (WGS) entry which is preliminary data.</text>
</comment>
<evidence type="ECO:0000313" key="1">
    <source>
        <dbReference type="EMBL" id="KAF3545550.1"/>
    </source>
</evidence>
<accession>A0ABQ7C1K3</accession>